<dbReference type="InterPro" id="IPR008928">
    <property type="entry name" value="6-hairpin_glycosidase_sf"/>
</dbReference>
<dbReference type="EMBL" id="CP065321">
    <property type="protein sequence ID" value="QQR30564.1"/>
    <property type="molecule type" value="Genomic_DNA"/>
</dbReference>
<evidence type="ECO:0000313" key="3">
    <source>
        <dbReference type="EMBL" id="ASB41296.1"/>
    </source>
</evidence>
<dbReference type="InterPro" id="IPR012878">
    <property type="entry name" value="Beta-AFase-like_GH127_cat"/>
</dbReference>
<dbReference type="RefSeq" id="WP_066540469.1">
    <property type="nucleotide sequence ID" value="NZ_CP021422.1"/>
</dbReference>
<dbReference type="EMBL" id="CP021422">
    <property type="protein sequence ID" value="ASB41296.1"/>
    <property type="molecule type" value="Genomic_DNA"/>
</dbReference>
<accession>A0A1Z2XS68</accession>
<sequence length="626" mass="69250">MSSNQNERLTASYSAYRPRLFTDRLFLPGPGSCQFSGPFDRAVRFIQENQLLDTALWTRFAEQFTGPSDDHDLGWRCEYWGKLMRGGALVWSYTRDPELYQRLEAAARAMLQNAGPDGRISTYSREAEFQGWDIWGRKYVLLGMEYFYDICQDEGLKAELLASLRAQTDCLLAHFGPGKADLRKASCHWEGLNSSSLLEPVVRLYNMTGEQKYLDFAGYIVGLGGIQSANIFELALEDRLDPWQYPVTKAYEMMSCFEGLLEYARATKDEKWARAVVNFARRVLHSDITIIGSAGCTHELFDHSRLGQADPSYTGIMQETCVTVTWIKLCGQALCFTGDTIFGDAIERSLYNALLGAVNTNKVPRDPLSPGGWLPFDSYSPLRAGLRGQAVGGRMVMADNTIYGCCAAIGAAGLGAAAQLSALHSREGAAVNLYFPGTLELSTPSGRSLEVRIDTAYPVGEEITLELSLDEPESFELALRIPGWCAAPEAQINGETVTPSPGWLRLERHWEDKDKVCLRFPMPVDAVGSWQLGPGSGELPPHLALVRGPVVLAASEEFPGCDLSKPVEFARTADGAIRALPLSEVPFEAQQAFKVALQNGWMEFTDYASAGKGYDKRIAIWVRVRQ</sequence>
<reference evidence="3" key="1">
    <citation type="journal article" date="2017" name="Genome Announc.">
        <title>High-Quality Whole-Genome Sequences of the Oligo-Mouse-Microbiota Bacterial Community.</title>
        <authorList>
            <person name="Garzetti D."/>
            <person name="Brugiroux S."/>
            <person name="Bunk B."/>
            <person name="Pukall R."/>
            <person name="McCoy K.D."/>
            <person name="Macpherson A.J."/>
            <person name="Stecher B."/>
        </authorList>
    </citation>
    <scope>NUCLEOTIDE SEQUENCE</scope>
    <source>
        <strain evidence="3">KB18</strain>
    </source>
</reference>
<reference evidence="4 6" key="3">
    <citation type="submission" date="2020-11" db="EMBL/GenBank/DDBJ databases">
        <title>Closed and high quality bacterial genomes of the OMM12 community.</title>
        <authorList>
            <person name="Marbouty M."/>
            <person name="Lamy-Besnier Q."/>
            <person name="Debarbieux L."/>
            <person name="Koszul R."/>
        </authorList>
    </citation>
    <scope>NUCLEOTIDE SEQUENCE [LARGE SCALE GENOMIC DNA]</scope>
    <source>
        <strain evidence="4 6">KB18</strain>
    </source>
</reference>
<dbReference type="GO" id="GO:0016787">
    <property type="term" value="F:hydrolase activity"/>
    <property type="evidence" value="ECO:0007669"/>
    <property type="project" value="UniProtKB-KW"/>
</dbReference>
<dbReference type="InterPro" id="IPR049046">
    <property type="entry name" value="Beta-AFase-like_GH127_middle"/>
</dbReference>
<evidence type="ECO:0000259" key="1">
    <source>
        <dbReference type="Pfam" id="PF07944"/>
    </source>
</evidence>
<organism evidence="4 6">
    <name type="scientific">Acutalibacter muris</name>
    <dbReference type="NCBI Taxonomy" id="1796620"/>
    <lineage>
        <taxon>Bacteria</taxon>
        <taxon>Bacillati</taxon>
        <taxon>Bacillota</taxon>
        <taxon>Clostridia</taxon>
        <taxon>Eubacteriales</taxon>
        <taxon>Acutalibacteraceae</taxon>
        <taxon>Acutalibacter</taxon>
    </lineage>
</organism>
<dbReference type="Pfam" id="PF07944">
    <property type="entry name" value="Beta-AFase-like_GH127_cat"/>
    <property type="match status" value="1"/>
</dbReference>
<dbReference type="Pfam" id="PF20736">
    <property type="entry name" value="Glyco_hydro127M"/>
    <property type="match status" value="1"/>
</dbReference>
<dbReference type="AlphaFoldDB" id="A0A1Z2XS68"/>
<evidence type="ECO:0000313" key="4">
    <source>
        <dbReference type="EMBL" id="QQR30564.1"/>
    </source>
</evidence>
<dbReference type="GO" id="GO:0005975">
    <property type="term" value="P:carbohydrate metabolic process"/>
    <property type="evidence" value="ECO:0007669"/>
    <property type="project" value="InterPro"/>
</dbReference>
<reference evidence="5" key="2">
    <citation type="submission" date="2017-05" db="EMBL/GenBank/DDBJ databases">
        <title>Improved OligoMM genomes.</title>
        <authorList>
            <person name="Garzetti D."/>
        </authorList>
    </citation>
    <scope>NUCLEOTIDE SEQUENCE [LARGE SCALE GENOMIC DNA]</scope>
    <source>
        <strain evidence="5">KB18</strain>
    </source>
</reference>
<dbReference type="SUPFAM" id="SSF48208">
    <property type="entry name" value="Six-hairpin glycosidases"/>
    <property type="match status" value="1"/>
</dbReference>
<dbReference type="Proteomes" id="UP000596035">
    <property type="component" value="Chromosome"/>
</dbReference>
<proteinExistence type="predicted"/>
<keyword evidence="5" id="KW-1185">Reference proteome</keyword>
<name>A0A1Z2XS68_9FIRM</name>
<dbReference type="KEGG" id="amur:ADH66_11890"/>
<dbReference type="PANTHER" id="PTHR43465">
    <property type="entry name" value="DUF1680 DOMAIN PROTEIN (AFU_ORTHOLOGUE AFUA_1G08910)"/>
    <property type="match status" value="1"/>
</dbReference>
<dbReference type="Proteomes" id="UP000196710">
    <property type="component" value="Chromosome"/>
</dbReference>
<evidence type="ECO:0000313" key="6">
    <source>
        <dbReference type="Proteomes" id="UP000596035"/>
    </source>
</evidence>
<evidence type="ECO:0000259" key="2">
    <source>
        <dbReference type="Pfam" id="PF20736"/>
    </source>
</evidence>
<feature type="domain" description="Non-reducing end beta-L-arabinofuranosidase-like GH127 middle" evidence="2">
    <location>
        <begin position="430"/>
        <end position="522"/>
    </location>
</feature>
<dbReference type="PANTHER" id="PTHR43465:SF2">
    <property type="entry name" value="DUF1680 DOMAIN PROTEIN (AFU_ORTHOLOGUE AFUA_1G08910)"/>
    <property type="match status" value="1"/>
</dbReference>
<gene>
    <name evidence="3" type="ORF">ADH66_11890</name>
    <name evidence="4" type="ORF">I5Q82_02200</name>
</gene>
<dbReference type="InterPro" id="IPR049174">
    <property type="entry name" value="Beta-AFase-like"/>
</dbReference>
<feature type="domain" description="Non-reducing end beta-L-arabinofuranosidase-like GH127 catalytic" evidence="1">
    <location>
        <begin position="61"/>
        <end position="360"/>
    </location>
</feature>
<evidence type="ECO:0000313" key="5">
    <source>
        <dbReference type="Proteomes" id="UP000196710"/>
    </source>
</evidence>
<keyword evidence="4" id="KW-0378">Hydrolase</keyword>
<protein>
    <submittedName>
        <fullName evidence="4">Glycoside hydrolase family 127 protein</fullName>
    </submittedName>
</protein>